<feature type="domain" description="DinB-like" evidence="1">
    <location>
        <begin position="12"/>
        <end position="149"/>
    </location>
</feature>
<dbReference type="RefSeq" id="WP_155618971.1">
    <property type="nucleotide sequence ID" value="NZ_WOAA01000029.1"/>
</dbReference>
<dbReference type="EMBL" id="WOAA01000029">
    <property type="protein sequence ID" value="MUG68551.1"/>
    <property type="molecule type" value="Genomic_DNA"/>
</dbReference>
<keyword evidence="3" id="KW-1185">Reference proteome</keyword>
<protein>
    <submittedName>
        <fullName evidence="2">DinB family protein</fullName>
    </submittedName>
</protein>
<sequence length="175" mass="19732">MNFSMEEAIAVLERTPKVLETLFTGLSDAWLVCNEGEGTWNASQVLDHLIEGEKSNWIPRLDMILSGGEGKPFPEFDRFAHLNHAAAPLSDRLSEFKKLRGDNILKLQQLVQHESQLECTGMHPAFGSVKASELIATWVVHDMTHLSQIVRVMAGRYREDVGPWIAFLSVLQPHR</sequence>
<organism evidence="2 3">
    <name type="scientific">Paenibacillus campinasensis</name>
    <dbReference type="NCBI Taxonomy" id="66347"/>
    <lineage>
        <taxon>Bacteria</taxon>
        <taxon>Bacillati</taxon>
        <taxon>Bacillota</taxon>
        <taxon>Bacilli</taxon>
        <taxon>Bacillales</taxon>
        <taxon>Paenibacillaceae</taxon>
        <taxon>Paenibacillus</taxon>
    </lineage>
</organism>
<comment type="caution">
    <text evidence="2">The sequence shown here is derived from an EMBL/GenBank/DDBJ whole genome shotgun (WGS) entry which is preliminary data.</text>
</comment>
<dbReference type="InterPro" id="IPR034660">
    <property type="entry name" value="DinB/YfiT-like"/>
</dbReference>
<evidence type="ECO:0000313" key="2">
    <source>
        <dbReference type="EMBL" id="MUG68551.1"/>
    </source>
</evidence>
<evidence type="ECO:0000313" key="3">
    <source>
        <dbReference type="Proteomes" id="UP000435177"/>
    </source>
</evidence>
<proteinExistence type="predicted"/>
<accession>A0ABW9TAA6</accession>
<dbReference type="Proteomes" id="UP000435177">
    <property type="component" value="Unassembled WGS sequence"/>
</dbReference>
<reference evidence="2 3" key="1">
    <citation type="submission" date="2019-11" db="EMBL/GenBank/DDBJ databases">
        <title>Draft genome sequences of five Paenibacillus species of dairy origin.</title>
        <authorList>
            <person name="Olajide A.M."/>
            <person name="Chen S."/>
            <person name="Lapointe G."/>
        </authorList>
    </citation>
    <scope>NUCLEOTIDE SEQUENCE [LARGE SCALE GENOMIC DNA]</scope>
    <source>
        <strain evidence="2 3">3CS1</strain>
    </source>
</reference>
<name>A0ABW9TAA6_9BACL</name>
<evidence type="ECO:0000259" key="1">
    <source>
        <dbReference type="Pfam" id="PF12867"/>
    </source>
</evidence>
<dbReference type="Gene3D" id="1.20.120.450">
    <property type="entry name" value="dinb family like domain"/>
    <property type="match status" value="1"/>
</dbReference>
<gene>
    <name evidence="2" type="ORF">GNP94_21495</name>
</gene>
<dbReference type="InterPro" id="IPR024775">
    <property type="entry name" value="DinB-like"/>
</dbReference>
<dbReference type="SUPFAM" id="SSF109854">
    <property type="entry name" value="DinB/YfiT-like putative metalloenzymes"/>
    <property type="match status" value="1"/>
</dbReference>
<dbReference type="Pfam" id="PF12867">
    <property type="entry name" value="DinB_2"/>
    <property type="match status" value="1"/>
</dbReference>